<feature type="chain" id="PRO_5040230624" description="Peptidase S1 domain-containing protein" evidence="4">
    <location>
        <begin position="16"/>
        <end position="298"/>
    </location>
</feature>
<keyword evidence="3" id="KW-0378">Hydrolase</keyword>
<dbReference type="Proteomes" id="UP001153620">
    <property type="component" value="Chromosome 4"/>
</dbReference>
<dbReference type="SUPFAM" id="SSF50494">
    <property type="entry name" value="Trypsin-like serine proteases"/>
    <property type="match status" value="1"/>
</dbReference>
<dbReference type="Gene3D" id="2.40.10.10">
    <property type="entry name" value="Trypsin-like serine proteases"/>
    <property type="match status" value="1"/>
</dbReference>
<dbReference type="InterPro" id="IPR018114">
    <property type="entry name" value="TRYPSIN_HIS"/>
</dbReference>
<keyword evidence="7" id="KW-1185">Reference proteome</keyword>
<dbReference type="CDD" id="cd00190">
    <property type="entry name" value="Tryp_SPc"/>
    <property type="match status" value="1"/>
</dbReference>
<dbReference type="PROSITE" id="PS50240">
    <property type="entry name" value="TRYPSIN_DOM"/>
    <property type="match status" value="1"/>
</dbReference>
<dbReference type="InterPro" id="IPR001314">
    <property type="entry name" value="Peptidase_S1A"/>
</dbReference>
<dbReference type="Pfam" id="PF00089">
    <property type="entry name" value="Trypsin"/>
    <property type="match status" value="1"/>
</dbReference>
<dbReference type="GO" id="GO:0006508">
    <property type="term" value="P:proteolysis"/>
    <property type="evidence" value="ECO:0007669"/>
    <property type="project" value="UniProtKB-KW"/>
</dbReference>
<dbReference type="SMART" id="SM00020">
    <property type="entry name" value="Tryp_SPc"/>
    <property type="match status" value="1"/>
</dbReference>
<keyword evidence="3" id="KW-0720">Serine protease</keyword>
<evidence type="ECO:0000256" key="1">
    <source>
        <dbReference type="ARBA" id="ARBA00023157"/>
    </source>
</evidence>
<name>A0A9P0JFB9_9DIPT</name>
<reference evidence="6" key="1">
    <citation type="submission" date="2022-01" db="EMBL/GenBank/DDBJ databases">
        <authorList>
            <person name="King R."/>
        </authorList>
    </citation>
    <scope>NUCLEOTIDE SEQUENCE</scope>
</reference>
<dbReference type="InterPro" id="IPR001254">
    <property type="entry name" value="Trypsin_dom"/>
</dbReference>
<proteinExistence type="inferred from homology"/>
<dbReference type="PANTHER" id="PTHR24252:SF7">
    <property type="entry name" value="HYALIN"/>
    <property type="match status" value="1"/>
</dbReference>
<accession>A0A9P0JFB9</accession>
<protein>
    <recommendedName>
        <fullName evidence="5">Peptidase S1 domain-containing protein</fullName>
    </recommendedName>
</protein>
<evidence type="ECO:0000313" key="6">
    <source>
        <dbReference type="EMBL" id="CAH1735466.1"/>
    </source>
</evidence>
<dbReference type="PROSITE" id="PS00134">
    <property type="entry name" value="TRYPSIN_HIS"/>
    <property type="match status" value="1"/>
</dbReference>
<organism evidence="6 7">
    <name type="scientific">Chironomus riparius</name>
    <dbReference type="NCBI Taxonomy" id="315576"/>
    <lineage>
        <taxon>Eukaryota</taxon>
        <taxon>Metazoa</taxon>
        <taxon>Ecdysozoa</taxon>
        <taxon>Arthropoda</taxon>
        <taxon>Hexapoda</taxon>
        <taxon>Insecta</taxon>
        <taxon>Pterygota</taxon>
        <taxon>Neoptera</taxon>
        <taxon>Endopterygota</taxon>
        <taxon>Diptera</taxon>
        <taxon>Nematocera</taxon>
        <taxon>Chironomoidea</taxon>
        <taxon>Chironomidae</taxon>
        <taxon>Chironominae</taxon>
        <taxon>Chironomus</taxon>
    </lineage>
</organism>
<keyword evidence="3" id="KW-0645">Protease</keyword>
<dbReference type="FunFam" id="2.40.10.10:FF:000068">
    <property type="entry name" value="transmembrane protease serine 2"/>
    <property type="match status" value="1"/>
</dbReference>
<feature type="domain" description="Peptidase S1" evidence="5">
    <location>
        <begin position="61"/>
        <end position="298"/>
    </location>
</feature>
<dbReference type="InterPro" id="IPR033116">
    <property type="entry name" value="TRYPSIN_SER"/>
</dbReference>
<dbReference type="InterPro" id="IPR043504">
    <property type="entry name" value="Peptidase_S1_PA_chymotrypsin"/>
</dbReference>
<dbReference type="PANTHER" id="PTHR24252">
    <property type="entry name" value="ACROSIN-RELATED"/>
    <property type="match status" value="1"/>
</dbReference>
<evidence type="ECO:0000313" key="7">
    <source>
        <dbReference type="Proteomes" id="UP001153620"/>
    </source>
</evidence>
<evidence type="ECO:0000256" key="3">
    <source>
        <dbReference type="RuleBase" id="RU363034"/>
    </source>
</evidence>
<gene>
    <name evidence="6" type="ORF">CHIRRI_LOCUS14734</name>
</gene>
<keyword evidence="1" id="KW-1015">Disulfide bond</keyword>
<evidence type="ECO:0000256" key="4">
    <source>
        <dbReference type="SAM" id="SignalP"/>
    </source>
</evidence>
<keyword evidence="4" id="KW-0732">Signal</keyword>
<dbReference type="AlphaFoldDB" id="A0A9P0JFB9"/>
<dbReference type="PRINTS" id="PR00722">
    <property type="entry name" value="CHYMOTRYPSIN"/>
</dbReference>
<dbReference type="GO" id="GO:0004252">
    <property type="term" value="F:serine-type endopeptidase activity"/>
    <property type="evidence" value="ECO:0007669"/>
    <property type="project" value="InterPro"/>
</dbReference>
<comment type="similarity">
    <text evidence="2">Belongs to the peptidase S1 family. CLIP subfamily.</text>
</comment>
<dbReference type="InterPro" id="IPR009003">
    <property type="entry name" value="Peptidase_S1_PA"/>
</dbReference>
<dbReference type="PROSITE" id="PS00135">
    <property type="entry name" value="TRYPSIN_SER"/>
    <property type="match status" value="1"/>
</dbReference>
<feature type="signal peptide" evidence="4">
    <location>
        <begin position="1"/>
        <end position="15"/>
    </location>
</feature>
<evidence type="ECO:0000259" key="5">
    <source>
        <dbReference type="PROSITE" id="PS50240"/>
    </source>
</evidence>
<sequence length="298" mass="31238">MKFLILALLALGAFAEEDFNAPEYAPFDESLIVPVEDLPGFWEGRELPKEIFTPNPRSARIVGGVEVAPNSHPYQVALHMNFGTGTGLCGGSVLSTNAALTAAHCPIGSQSTLVIAGAHNRNIVEATQQRRTVTSANYRIHANYNPSNLNNDIAILMVPTAWTHNAAVQPTRLPTAFASELFVGETARSTGWGRVTNTGATSAVLRKAYNPVITNAACASVYGSSVIIGSVICIATSGVNQGTCNGDSGGPLTVPRAGDTRPIQIGVVSFGAAAGCVGTFPNGFARVTSFLTWINNNH</sequence>
<reference evidence="6" key="2">
    <citation type="submission" date="2022-10" db="EMBL/GenBank/DDBJ databases">
        <authorList>
            <consortium name="ENA_rothamsted_submissions"/>
            <consortium name="culmorum"/>
            <person name="King R."/>
        </authorList>
    </citation>
    <scope>NUCLEOTIDE SEQUENCE</scope>
</reference>
<dbReference type="EMBL" id="OU895880">
    <property type="protein sequence ID" value="CAH1735466.1"/>
    <property type="molecule type" value="Genomic_DNA"/>
</dbReference>
<evidence type="ECO:0000256" key="2">
    <source>
        <dbReference type="ARBA" id="ARBA00024195"/>
    </source>
</evidence>